<keyword evidence="3" id="KW-1185">Reference proteome</keyword>
<protein>
    <submittedName>
        <fullName evidence="2">DUF4440 domain-containing protein</fullName>
    </submittedName>
</protein>
<reference evidence="2" key="1">
    <citation type="submission" date="2022-06" db="EMBL/GenBank/DDBJ databases">
        <title>Aquibacillus sp. a new bacterium isolated from soil saline samples.</title>
        <authorList>
            <person name="Galisteo C."/>
            <person name="De La Haba R."/>
            <person name="Sanchez-Porro C."/>
            <person name="Ventosa A."/>
        </authorList>
    </citation>
    <scope>NUCLEOTIDE SEQUENCE</scope>
    <source>
        <strain evidence="2">3ASR75-11</strain>
    </source>
</reference>
<evidence type="ECO:0000313" key="3">
    <source>
        <dbReference type="Proteomes" id="UP001145050"/>
    </source>
</evidence>
<name>A0A9X4APR1_9BACI</name>
<feature type="domain" description="DUF4440" evidence="1">
    <location>
        <begin position="13"/>
        <end position="108"/>
    </location>
</feature>
<dbReference type="InterPro" id="IPR032710">
    <property type="entry name" value="NTF2-like_dom_sf"/>
</dbReference>
<dbReference type="EMBL" id="JAMQKB010000021">
    <property type="protein sequence ID" value="MDC3425800.1"/>
    <property type="molecule type" value="Genomic_DNA"/>
</dbReference>
<proteinExistence type="predicted"/>
<organism evidence="2 3">
    <name type="scientific">Terrihalobacillus insolitus</name>
    <dbReference type="NCBI Taxonomy" id="2950438"/>
    <lineage>
        <taxon>Bacteria</taxon>
        <taxon>Bacillati</taxon>
        <taxon>Bacillota</taxon>
        <taxon>Bacilli</taxon>
        <taxon>Bacillales</taxon>
        <taxon>Bacillaceae</taxon>
        <taxon>Terrihalobacillus</taxon>
    </lineage>
</organism>
<gene>
    <name evidence="2" type="ORF">NC797_14930</name>
</gene>
<sequence>MDEQALKEHLYLLEERLLKPEVRTDPIELERLLSDDFFEFGSSGNVWYKKDFVGESGISVCEMNLYDFDIKPLATDVVLTTYRVEDKTREHHTLRSSIWKFRNNRWQMFFHQGTLTKLKL</sequence>
<dbReference type="RefSeq" id="WP_272437618.1">
    <property type="nucleotide sequence ID" value="NZ_JAMQKB010000021.1"/>
</dbReference>
<comment type="caution">
    <text evidence="2">The sequence shown here is derived from an EMBL/GenBank/DDBJ whole genome shotgun (WGS) entry which is preliminary data.</text>
</comment>
<dbReference type="SUPFAM" id="SSF54427">
    <property type="entry name" value="NTF2-like"/>
    <property type="match status" value="1"/>
</dbReference>
<accession>A0A9X4APR1</accession>
<dbReference type="InterPro" id="IPR027843">
    <property type="entry name" value="DUF4440"/>
</dbReference>
<evidence type="ECO:0000313" key="2">
    <source>
        <dbReference type="EMBL" id="MDC3425800.1"/>
    </source>
</evidence>
<dbReference type="AlphaFoldDB" id="A0A9X4APR1"/>
<evidence type="ECO:0000259" key="1">
    <source>
        <dbReference type="Pfam" id="PF14534"/>
    </source>
</evidence>
<dbReference type="Pfam" id="PF14534">
    <property type="entry name" value="DUF4440"/>
    <property type="match status" value="1"/>
</dbReference>
<dbReference type="Gene3D" id="3.10.450.50">
    <property type="match status" value="1"/>
</dbReference>
<dbReference type="Proteomes" id="UP001145050">
    <property type="component" value="Unassembled WGS sequence"/>
</dbReference>